<dbReference type="RefSeq" id="XP_030646665.1">
    <property type="nucleotide sequence ID" value="XM_030790805.1"/>
</dbReference>
<evidence type="ECO:0000313" key="9">
    <source>
        <dbReference type="Proteomes" id="UP000504632"/>
    </source>
</evidence>
<evidence type="ECO:0000256" key="3">
    <source>
        <dbReference type="ARBA" id="ARBA00022989"/>
    </source>
</evidence>
<evidence type="ECO:0000256" key="5">
    <source>
        <dbReference type="ARBA" id="ARBA00023230"/>
    </source>
</evidence>
<gene>
    <name evidence="10" type="primary">herpud1</name>
</gene>
<dbReference type="GO" id="GO:1902236">
    <property type="term" value="P:negative regulation of endoplasmic reticulum stress-induced intrinsic apoptotic signaling pathway"/>
    <property type="evidence" value="ECO:0007669"/>
    <property type="project" value="TreeGrafter"/>
</dbReference>
<dbReference type="Gene3D" id="3.10.20.90">
    <property type="entry name" value="Phosphatidylinositol 3-kinase Catalytic Subunit, Chain A, domain 1"/>
    <property type="match status" value="1"/>
</dbReference>
<evidence type="ECO:0000256" key="2">
    <source>
        <dbReference type="ARBA" id="ARBA00022692"/>
    </source>
</evidence>
<dbReference type="OrthoDB" id="21589at2759"/>
<dbReference type="GO" id="GO:0005789">
    <property type="term" value="C:endoplasmic reticulum membrane"/>
    <property type="evidence" value="ECO:0007669"/>
    <property type="project" value="TreeGrafter"/>
</dbReference>
<evidence type="ECO:0000256" key="4">
    <source>
        <dbReference type="ARBA" id="ARBA00023136"/>
    </source>
</evidence>
<dbReference type="SUPFAM" id="SSF54236">
    <property type="entry name" value="Ubiquitin-like"/>
    <property type="match status" value="1"/>
</dbReference>
<feature type="region of interest" description="Disordered" evidence="6">
    <location>
        <begin position="99"/>
        <end position="164"/>
    </location>
</feature>
<dbReference type="GO" id="GO:0032469">
    <property type="term" value="P:endoplasmic reticulum calcium ion homeostasis"/>
    <property type="evidence" value="ECO:0007669"/>
    <property type="project" value="TreeGrafter"/>
</dbReference>
<dbReference type="GO" id="GO:1904292">
    <property type="term" value="P:regulation of ERAD pathway"/>
    <property type="evidence" value="ECO:0007669"/>
    <property type="project" value="TreeGrafter"/>
</dbReference>
<dbReference type="SMART" id="SM00213">
    <property type="entry name" value="UBQ"/>
    <property type="match status" value="1"/>
</dbReference>
<dbReference type="GO" id="GO:0030968">
    <property type="term" value="P:endoplasmic reticulum unfolded protein response"/>
    <property type="evidence" value="ECO:0007669"/>
    <property type="project" value="TreeGrafter"/>
</dbReference>
<feature type="region of interest" description="Disordered" evidence="6">
    <location>
        <begin position="346"/>
        <end position="386"/>
    </location>
</feature>
<dbReference type="GO" id="GO:0006511">
    <property type="term" value="P:ubiquitin-dependent protein catabolic process"/>
    <property type="evidence" value="ECO:0007669"/>
    <property type="project" value="TreeGrafter"/>
</dbReference>
<feature type="compositionally biased region" description="Low complexity" evidence="6">
    <location>
        <begin position="356"/>
        <end position="383"/>
    </location>
</feature>
<dbReference type="InterPro" id="IPR029071">
    <property type="entry name" value="Ubiquitin-like_domsf"/>
</dbReference>
<dbReference type="FunFam" id="3.10.20.90:FF:000046">
    <property type="entry name" value="Homocysteine-responsive endoplasmic reticulum-resident ubiquitin-like domain member 2 protein"/>
    <property type="match status" value="1"/>
</dbReference>
<keyword evidence="9" id="KW-1185">Reference proteome</keyword>
<dbReference type="FunCoup" id="A0A6J2WMA4">
    <property type="interactions" value="812"/>
</dbReference>
<feature type="domain" description="Ubiquitin-like" evidence="8">
    <location>
        <begin position="12"/>
        <end position="90"/>
    </location>
</feature>
<dbReference type="CTD" id="9709"/>
<evidence type="ECO:0000259" key="8">
    <source>
        <dbReference type="SMART" id="SM00213"/>
    </source>
</evidence>
<feature type="transmembrane region" description="Helical" evidence="7">
    <location>
        <begin position="318"/>
        <end position="338"/>
    </location>
</feature>
<sequence length="425" mass="45974">MDDSNTSGQHTISLVVKTPNQVHGDQVIEKVDMNWTVKDLKMYLSKMYPTKPAVKDQRLIYSGKLLQDNQRVDEVFGKAEVTPTVHLVCAFRTPSTAQQAAMPKAAAPEPQSTRSSATPVRQNSDAPASLPSVPAASSSADGLRHRTHPTPASPAAAWPGTGMPASMPGAGAGAAGITHPAFPTYSLYSPQQLLWLQHMYARQYYMQYHAALAAAASAPIPGAPAGPPLPVAPHPAAVPAALPNQAPINNLPANQNAPDPAFINPEGANQNLRMNAQGGPVMEDDEDVERDWLDWVYTAARFGVFLSIVYFYSSISRFLLVMSSLLLMYLHTAGWFPFRRRPQARVPNQPDPEVIQNQQNQNQARQPDQAEPPAGAEGEVEPGQQPPMPAVLVPQVRVSIVYTAWVFFKAFFASLIPEAPQGVAN</sequence>
<evidence type="ECO:0000256" key="6">
    <source>
        <dbReference type="SAM" id="MobiDB-lite"/>
    </source>
</evidence>
<feature type="compositionally biased region" description="Polar residues" evidence="6">
    <location>
        <begin position="112"/>
        <end position="125"/>
    </location>
</feature>
<dbReference type="AlphaFoldDB" id="A0A6J2WMA4"/>
<keyword evidence="2 7" id="KW-0812">Transmembrane</keyword>
<dbReference type="Proteomes" id="UP000504632">
    <property type="component" value="Chromosome 13"/>
</dbReference>
<dbReference type="GeneID" id="115826870"/>
<dbReference type="GO" id="GO:0044325">
    <property type="term" value="F:transmembrane transporter binding"/>
    <property type="evidence" value="ECO:0007669"/>
    <property type="project" value="TreeGrafter"/>
</dbReference>
<feature type="compositionally biased region" description="Low complexity" evidence="6">
    <location>
        <begin position="99"/>
        <end position="111"/>
    </location>
</feature>
<reference evidence="10" key="1">
    <citation type="submission" date="2025-08" db="UniProtKB">
        <authorList>
            <consortium name="RefSeq"/>
        </authorList>
    </citation>
    <scope>IDENTIFICATION</scope>
</reference>
<dbReference type="PANTHER" id="PTHR12943">
    <property type="entry name" value="HOMOCYSTEINE-RESPONSIVE ENDOPLASMIC RETICULUM-RESIDENT UNIQUITIN-LIKE DOMAIN HERPUD PROTEIN FAMILY MEMBER"/>
    <property type="match status" value="1"/>
</dbReference>
<dbReference type="CDD" id="cd01790">
    <property type="entry name" value="Ubl_HERP"/>
    <property type="match status" value="1"/>
</dbReference>
<keyword evidence="4 7" id="KW-0472">Membrane</keyword>
<organism evidence="9 10">
    <name type="scientific">Chanos chanos</name>
    <name type="common">Milkfish</name>
    <name type="synonym">Mugil chanos</name>
    <dbReference type="NCBI Taxonomy" id="29144"/>
    <lineage>
        <taxon>Eukaryota</taxon>
        <taxon>Metazoa</taxon>
        <taxon>Chordata</taxon>
        <taxon>Craniata</taxon>
        <taxon>Vertebrata</taxon>
        <taxon>Euteleostomi</taxon>
        <taxon>Actinopterygii</taxon>
        <taxon>Neopterygii</taxon>
        <taxon>Teleostei</taxon>
        <taxon>Ostariophysi</taxon>
        <taxon>Gonorynchiformes</taxon>
        <taxon>Chanidae</taxon>
        <taxon>Chanos</taxon>
    </lineage>
</organism>
<keyword evidence="5" id="KW-0834">Unfolded protein response</keyword>
<protein>
    <submittedName>
        <fullName evidence="10">Homocysteine-responsive endoplasmic reticulum-resident ubiquitin-like domain member 1 protein</fullName>
    </submittedName>
</protein>
<evidence type="ECO:0000313" key="10">
    <source>
        <dbReference type="RefSeq" id="XP_030646665.1"/>
    </source>
</evidence>
<accession>A0A6J2WMA4</accession>
<keyword evidence="3 7" id="KW-1133">Transmembrane helix</keyword>
<dbReference type="PANTHER" id="PTHR12943:SF7">
    <property type="entry name" value="HOMOCYSTEINE-RESPONSIVE ENDOPLASMIC RETICULUM-RESIDENT UBIQUITIN-LIKE DOMAIN MEMBER 1 PROTEIN"/>
    <property type="match status" value="1"/>
</dbReference>
<comment type="subcellular location">
    <subcellularLocation>
        <location evidence="1">Membrane</location>
    </subcellularLocation>
</comment>
<evidence type="ECO:0000256" key="1">
    <source>
        <dbReference type="ARBA" id="ARBA00004370"/>
    </source>
</evidence>
<dbReference type="InterPro" id="IPR039751">
    <property type="entry name" value="HERPUD1/2"/>
</dbReference>
<feature type="compositionally biased region" description="Low complexity" evidence="6">
    <location>
        <begin position="126"/>
        <end position="140"/>
    </location>
</feature>
<name>A0A6J2WMA4_CHACN</name>
<dbReference type="InParanoid" id="A0A6J2WMA4"/>
<evidence type="ECO:0000256" key="7">
    <source>
        <dbReference type="SAM" id="Phobius"/>
    </source>
</evidence>
<proteinExistence type="predicted"/>
<dbReference type="InterPro" id="IPR000626">
    <property type="entry name" value="Ubiquitin-like_dom"/>
</dbReference>
<dbReference type="Pfam" id="PF00240">
    <property type="entry name" value="ubiquitin"/>
    <property type="match status" value="1"/>
</dbReference>